<dbReference type="PANTHER" id="PTHR45138">
    <property type="entry name" value="REGULATORY COMPONENTS OF SENSORY TRANSDUCTION SYSTEM"/>
    <property type="match status" value="1"/>
</dbReference>
<dbReference type="AlphaFoldDB" id="A0A4R6M917"/>
<comment type="cofactor">
    <cofactor evidence="1">
        <name>Mg(2+)</name>
        <dbReference type="ChEBI" id="CHEBI:18420"/>
    </cofactor>
</comment>
<comment type="caution">
    <text evidence="6">The sequence shown here is derived from an EMBL/GenBank/DDBJ whole genome shotgun (WGS) entry which is preliminary data.</text>
</comment>
<sequence>MSTAQDKLVEALRKTVSRTSMLAEGSDPELDSVLQQARADISKTDDIRVVELAMRSIEPFLLKLDQDRLSKAQSFRDGLHQLLDTLENLEHYQVPLNEKKAFETSLRSKWQSSAAWPILLQQFANLAKSTFTSKKEERQSSLIARLFNKEKENKDDKQSPQVEEVTAHICHKLTGLVRDLQLPSEYETQAEDIINELKDGKDLNHLPILLDEVISLVLVAVGKPQEDLATYLTHLNKQLASINASIVTSYKSQKNLSAQREDFDTSLQKHVEDTNFAISEANDLGALKELIGQHMTELNGTMGRYREQIKKQEEQSTQSITNLKSKVNRMEKDAMNMRSRMQQKIAEAMTDSLTNLPNRAAYVETILPLITQSKTTKKQLCLAVCDIDHFKKINDTWGHLAGDKVLRLVPKQILSAVGKEDLLFRYGGEEFVLLIPASSIEECRAKVEAVRASVEKTPFNVEGQPVSVTISIGMDYLNQNDDHESLFARADKFLYEAKESGRNKVVGGK</sequence>
<feature type="domain" description="GGDEF" evidence="5">
    <location>
        <begin position="378"/>
        <end position="509"/>
    </location>
</feature>
<dbReference type="Pfam" id="PF00990">
    <property type="entry name" value="GGDEF"/>
    <property type="match status" value="1"/>
</dbReference>
<dbReference type="PROSITE" id="PS50887">
    <property type="entry name" value="GGDEF"/>
    <property type="match status" value="1"/>
</dbReference>
<dbReference type="InterPro" id="IPR029787">
    <property type="entry name" value="Nucleotide_cyclase"/>
</dbReference>
<dbReference type="NCBIfam" id="TIGR00254">
    <property type="entry name" value="GGDEF"/>
    <property type="match status" value="1"/>
</dbReference>
<organism evidence="6 7">
    <name type="scientific">Marinomonas balearica</name>
    <dbReference type="NCBI Taxonomy" id="491947"/>
    <lineage>
        <taxon>Bacteria</taxon>
        <taxon>Pseudomonadati</taxon>
        <taxon>Pseudomonadota</taxon>
        <taxon>Gammaproteobacteria</taxon>
        <taxon>Oceanospirillales</taxon>
        <taxon>Oceanospirillaceae</taxon>
        <taxon>Marinomonas</taxon>
    </lineage>
</organism>
<dbReference type="SUPFAM" id="SSF55073">
    <property type="entry name" value="Nucleotide cyclase"/>
    <property type="match status" value="1"/>
</dbReference>
<protein>
    <recommendedName>
        <fullName evidence="2">diguanylate cyclase</fullName>
        <ecNumber evidence="2">2.7.7.65</ecNumber>
    </recommendedName>
</protein>
<dbReference type="Proteomes" id="UP000294656">
    <property type="component" value="Unassembled WGS sequence"/>
</dbReference>
<feature type="coiled-coil region" evidence="4">
    <location>
        <begin position="295"/>
        <end position="347"/>
    </location>
</feature>
<proteinExistence type="predicted"/>
<evidence type="ECO:0000256" key="3">
    <source>
        <dbReference type="ARBA" id="ARBA00034247"/>
    </source>
</evidence>
<dbReference type="RefSeq" id="WP_133503392.1">
    <property type="nucleotide sequence ID" value="NZ_SNXC01000011.1"/>
</dbReference>
<dbReference type="EC" id="2.7.7.65" evidence="2"/>
<keyword evidence="4" id="KW-0175">Coiled coil</keyword>
<evidence type="ECO:0000313" key="7">
    <source>
        <dbReference type="Proteomes" id="UP000294656"/>
    </source>
</evidence>
<dbReference type="Pfam" id="PF20975">
    <property type="entry name" value="DGCcoil"/>
    <property type="match status" value="1"/>
</dbReference>
<dbReference type="Gene3D" id="3.30.70.270">
    <property type="match status" value="1"/>
</dbReference>
<dbReference type="InterPro" id="IPR043128">
    <property type="entry name" value="Rev_trsase/Diguanyl_cyclase"/>
</dbReference>
<dbReference type="InterPro" id="IPR050469">
    <property type="entry name" value="Diguanylate_Cyclase"/>
</dbReference>
<dbReference type="SMART" id="SM00267">
    <property type="entry name" value="GGDEF"/>
    <property type="match status" value="1"/>
</dbReference>
<evidence type="ECO:0000256" key="1">
    <source>
        <dbReference type="ARBA" id="ARBA00001946"/>
    </source>
</evidence>
<dbReference type="InterPro" id="IPR000160">
    <property type="entry name" value="GGDEF_dom"/>
</dbReference>
<dbReference type="CDD" id="cd01949">
    <property type="entry name" value="GGDEF"/>
    <property type="match status" value="1"/>
</dbReference>
<dbReference type="PANTHER" id="PTHR45138:SF9">
    <property type="entry name" value="DIGUANYLATE CYCLASE DGCM-RELATED"/>
    <property type="match status" value="1"/>
</dbReference>
<dbReference type="FunFam" id="3.30.70.270:FF:000001">
    <property type="entry name" value="Diguanylate cyclase domain protein"/>
    <property type="match status" value="1"/>
</dbReference>
<gene>
    <name evidence="6" type="ORF">DFP79_1609</name>
</gene>
<dbReference type="GO" id="GO:0052621">
    <property type="term" value="F:diguanylate cyclase activity"/>
    <property type="evidence" value="ECO:0007669"/>
    <property type="project" value="UniProtKB-EC"/>
</dbReference>
<dbReference type="EMBL" id="SNXC01000011">
    <property type="protein sequence ID" value="TDO97977.1"/>
    <property type="molecule type" value="Genomic_DNA"/>
</dbReference>
<dbReference type="InterPro" id="IPR048516">
    <property type="entry name" value="DGCcoil"/>
</dbReference>
<evidence type="ECO:0000313" key="6">
    <source>
        <dbReference type="EMBL" id="TDO97977.1"/>
    </source>
</evidence>
<reference evidence="6 7" key="1">
    <citation type="submission" date="2019-03" db="EMBL/GenBank/DDBJ databases">
        <title>Genomic Encyclopedia of Type Strains, Phase III (KMG-III): the genomes of soil and plant-associated and newly described type strains.</title>
        <authorList>
            <person name="Whitman W."/>
        </authorList>
    </citation>
    <scope>NUCLEOTIDE SEQUENCE [LARGE SCALE GENOMIC DNA]</scope>
    <source>
        <strain evidence="6 7">CECT 7378</strain>
    </source>
</reference>
<evidence type="ECO:0000256" key="2">
    <source>
        <dbReference type="ARBA" id="ARBA00012528"/>
    </source>
</evidence>
<name>A0A4R6M917_9GAMM</name>
<keyword evidence="7" id="KW-1185">Reference proteome</keyword>
<evidence type="ECO:0000256" key="4">
    <source>
        <dbReference type="SAM" id="Coils"/>
    </source>
</evidence>
<comment type="catalytic activity">
    <reaction evidence="3">
        <text>2 GTP = 3',3'-c-di-GMP + 2 diphosphate</text>
        <dbReference type="Rhea" id="RHEA:24898"/>
        <dbReference type="ChEBI" id="CHEBI:33019"/>
        <dbReference type="ChEBI" id="CHEBI:37565"/>
        <dbReference type="ChEBI" id="CHEBI:58805"/>
        <dbReference type="EC" id="2.7.7.65"/>
    </reaction>
</comment>
<evidence type="ECO:0000259" key="5">
    <source>
        <dbReference type="PROSITE" id="PS50887"/>
    </source>
</evidence>
<accession>A0A4R6M917</accession>
<dbReference type="OrthoDB" id="9812260at2"/>